<gene>
    <name evidence="1" type="ORF">F9B16_11125</name>
</gene>
<sequence>MSDPIGGEIVETTLARAAERLDGRLAAAFAIGSLAHGGFAPLVSDVDVALVVDHADAAAAVAVDTIRQDTVQRYAGTPHHALAERLSLFWSDWEGLADGSEAGRFPATDRLDLLDSGILLYGADRRSGCARPDADELLLDSAAFAAKRFAEPDYMHALKQPAGLAGQGVRTVTKTVLFPVRLLYTAATGLLGRNDDAARWYADPPQPSSGLVTAALRWRSGGIEDTASAAGLLQRELLPLYLHCLDRLREHTARSSRPDLAVPLARLLSALA</sequence>
<reference evidence="1 2" key="1">
    <citation type="submission" date="2019-09" db="EMBL/GenBank/DDBJ databases">
        <title>Actinomadura physcomitrii sp. nov., a novel actinomycete isolated from moss [Physcomitrium sphaericum (Ludw) Fuernr].</title>
        <authorList>
            <person name="Liu C."/>
            <person name="Zhuang X."/>
        </authorList>
    </citation>
    <scope>NUCLEOTIDE SEQUENCE [LARGE SCALE GENOMIC DNA]</scope>
    <source>
        <strain evidence="1 2">CYP1-1B</strain>
    </source>
</reference>
<dbReference type="RefSeq" id="WP_151539942.1">
    <property type="nucleotide sequence ID" value="NZ_WBMR01000022.1"/>
</dbReference>
<name>A0A6L3VWK1_9ACTN</name>
<evidence type="ECO:0000313" key="1">
    <source>
        <dbReference type="EMBL" id="KAB2384516.1"/>
    </source>
</evidence>
<keyword evidence="2" id="KW-1185">Reference proteome</keyword>
<dbReference type="Proteomes" id="UP000483004">
    <property type="component" value="Unassembled WGS sequence"/>
</dbReference>
<dbReference type="AlphaFoldDB" id="A0A6L3VWK1"/>
<proteinExistence type="predicted"/>
<protein>
    <recommendedName>
        <fullName evidence="3">Nucleotidyltransferase domain-containing protein</fullName>
    </recommendedName>
</protein>
<dbReference type="OrthoDB" id="7058480at2"/>
<accession>A0A6L3VWK1</accession>
<evidence type="ECO:0008006" key="3">
    <source>
        <dbReference type="Google" id="ProtNLM"/>
    </source>
</evidence>
<evidence type="ECO:0000313" key="2">
    <source>
        <dbReference type="Proteomes" id="UP000483004"/>
    </source>
</evidence>
<dbReference type="EMBL" id="WBMR01000022">
    <property type="protein sequence ID" value="KAB2384516.1"/>
    <property type="molecule type" value="Genomic_DNA"/>
</dbReference>
<organism evidence="1 2">
    <name type="scientific">Actinomadura montaniterrae</name>
    <dbReference type="NCBI Taxonomy" id="1803903"/>
    <lineage>
        <taxon>Bacteria</taxon>
        <taxon>Bacillati</taxon>
        <taxon>Actinomycetota</taxon>
        <taxon>Actinomycetes</taxon>
        <taxon>Streptosporangiales</taxon>
        <taxon>Thermomonosporaceae</taxon>
        <taxon>Actinomadura</taxon>
    </lineage>
</organism>
<comment type="caution">
    <text evidence="1">The sequence shown here is derived from an EMBL/GenBank/DDBJ whole genome shotgun (WGS) entry which is preliminary data.</text>
</comment>